<evidence type="ECO:0008006" key="3">
    <source>
        <dbReference type="Google" id="ProtNLM"/>
    </source>
</evidence>
<dbReference type="Pfam" id="PF02586">
    <property type="entry name" value="SRAP"/>
    <property type="match status" value="1"/>
</dbReference>
<proteinExistence type="predicted"/>
<evidence type="ECO:0000313" key="2">
    <source>
        <dbReference type="Proteomes" id="UP000637002"/>
    </source>
</evidence>
<organism evidence="1 2">
    <name type="scientific">Chelatococcus reniformis</name>
    <dbReference type="NCBI Taxonomy" id="1494448"/>
    <lineage>
        <taxon>Bacteria</taxon>
        <taxon>Pseudomonadati</taxon>
        <taxon>Pseudomonadota</taxon>
        <taxon>Alphaproteobacteria</taxon>
        <taxon>Hyphomicrobiales</taxon>
        <taxon>Chelatococcaceae</taxon>
        <taxon>Chelatococcus</taxon>
    </lineage>
</organism>
<reference evidence="1" key="1">
    <citation type="journal article" date="2014" name="Int. J. Syst. Evol. Microbiol.">
        <title>Complete genome sequence of Corynebacterium casei LMG S-19264T (=DSM 44701T), isolated from a smear-ripened cheese.</title>
        <authorList>
            <consortium name="US DOE Joint Genome Institute (JGI-PGF)"/>
            <person name="Walter F."/>
            <person name="Albersmeier A."/>
            <person name="Kalinowski J."/>
            <person name="Ruckert C."/>
        </authorList>
    </citation>
    <scope>NUCLEOTIDE SEQUENCE</scope>
    <source>
        <strain evidence="1">CGMCC 1.12919</strain>
    </source>
</reference>
<dbReference type="Gene3D" id="3.90.1680.20">
    <property type="match status" value="2"/>
</dbReference>
<dbReference type="EMBL" id="BMGG01000009">
    <property type="protein sequence ID" value="GGC82979.1"/>
    <property type="molecule type" value="Genomic_DNA"/>
</dbReference>
<protein>
    <recommendedName>
        <fullName evidence="3">DUF3606 domain-containing protein</fullName>
    </recommendedName>
</protein>
<reference evidence="1" key="2">
    <citation type="submission" date="2020-09" db="EMBL/GenBank/DDBJ databases">
        <authorList>
            <person name="Sun Q."/>
            <person name="Zhou Y."/>
        </authorList>
    </citation>
    <scope>NUCLEOTIDE SEQUENCE</scope>
    <source>
        <strain evidence="1">CGMCC 1.12919</strain>
    </source>
</reference>
<gene>
    <name evidence="1" type="ORF">GCM10010994_46080</name>
</gene>
<name>A0A916UQ81_9HYPH</name>
<dbReference type="GO" id="GO:0003697">
    <property type="term" value="F:single-stranded DNA binding"/>
    <property type="evidence" value="ECO:0007669"/>
    <property type="project" value="InterPro"/>
</dbReference>
<dbReference type="RefSeq" id="WP_308424394.1">
    <property type="nucleotide sequence ID" value="NZ_BMGG01000009.1"/>
</dbReference>
<dbReference type="Proteomes" id="UP000637002">
    <property type="component" value="Unassembled WGS sequence"/>
</dbReference>
<comment type="caution">
    <text evidence="1">The sequence shown here is derived from an EMBL/GenBank/DDBJ whole genome shotgun (WGS) entry which is preliminary data.</text>
</comment>
<dbReference type="InterPro" id="IPR036590">
    <property type="entry name" value="SRAP-like"/>
</dbReference>
<accession>A0A916UQ81</accession>
<keyword evidence="2" id="KW-1185">Reference proteome</keyword>
<dbReference type="GO" id="GO:0106300">
    <property type="term" value="P:protein-DNA covalent cross-linking repair"/>
    <property type="evidence" value="ECO:0007669"/>
    <property type="project" value="InterPro"/>
</dbReference>
<evidence type="ECO:0000313" key="1">
    <source>
        <dbReference type="EMBL" id="GGC82979.1"/>
    </source>
</evidence>
<dbReference type="SUPFAM" id="SSF143081">
    <property type="entry name" value="BB1717-like"/>
    <property type="match status" value="1"/>
</dbReference>
<dbReference type="InterPro" id="IPR003738">
    <property type="entry name" value="SRAP"/>
</dbReference>
<sequence>MGNLPPQPGIYPDYTAPIVRTAADGVRELVFARWGLPSPRKVVEEAAEKRAAKLLPRLPRSTWRRWSGASRMRASPTSAMHRARIAAAGSGRGRCLLSFTSFAEPEPLPAGSRPPAWFAFNEDRPLAVFAGLHVPGWTSVRKAKEGEVIADLYAFLTTSPDVEVGAIHPKTMPVILTTPEECETRFAAPAPIALELQRPTPDGGLQIVARGENEGRRRLSRAPFGPDRDLGRCFLRDEGTHMSDDETNVGARCQARAASGRNSEVADFAQLHGLTRKQVYDLIDKYGNDREKLEAAAHELKSAGPGP</sequence>
<dbReference type="AlphaFoldDB" id="A0A916UQ81"/>